<keyword evidence="2" id="KW-1133">Transmembrane helix</keyword>
<dbReference type="PANTHER" id="PTHR34295">
    <property type="entry name" value="BIOTIN TRANSPORTER BIOY"/>
    <property type="match status" value="1"/>
</dbReference>
<comment type="similarity">
    <text evidence="1">Belongs to the BioY family.</text>
</comment>
<keyword evidence="4" id="KW-1185">Reference proteome</keyword>
<proteinExistence type="inferred from homology"/>
<dbReference type="AlphaFoldDB" id="A0A7K1J4L6"/>
<accession>A0A7K1J4L6</accession>
<feature type="transmembrane region" description="Helical" evidence="2">
    <location>
        <begin position="95"/>
        <end position="118"/>
    </location>
</feature>
<gene>
    <name evidence="3" type="ORF">GSD1FS_0931</name>
</gene>
<dbReference type="InterPro" id="IPR003784">
    <property type="entry name" value="BioY"/>
</dbReference>
<evidence type="ECO:0000313" key="4">
    <source>
        <dbReference type="Proteomes" id="UP000487882"/>
    </source>
</evidence>
<organism evidence="3 4">
    <name type="scientific">Bifidobacterium canis</name>
    <dbReference type="NCBI Taxonomy" id="2610880"/>
    <lineage>
        <taxon>Bacteria</taxon>
        <taxon>Bacillati</taxon>
        <taxon>Actinomycetota</taxon>
        <taxon>Actinomycetes</taxon>
        <taxon>Bifidobacteriales</taxon>
        <taxon>Bifidobacteriaceae</taxon>
        <taxon>Bifidobacterium</taxon>
    </lineage>
</organism>
<name>A0A7K1J4L6_9BIFI</name>
<dbReference type="RefSeq" id="WP_246165819.1">
    <property type="nucleotide sequence ID" value="NZ_WNLP01000003.1"/>
</dbReference>
<protein>
    <submittedName>
        <fullName evidence="3">Biotin biosynthesis protein BioY</fullName>
    </submittedName>
</protein>
<keyword evidence="2" id="KW-0812">Transmembrane</keyword>
<feature type="transmembrane region" description="Helical" evidence="2">
    <location>
        <begin position="46"/>
        <end position="65"/>
    </location>
</feature>
<feature type="transmembrane region" description="Helical" evidence="2">
    <location>
        <begin position="251"/>
        <end position="269"/>
    </location>
</feature>
<dbReference type="Proteomes" id="UP000487882">
    <property type="component" value="Unassembled WGS sequence"/>
</dbReference>
<feature type="transmembrane region" description="Helical" evidence="2">
    <location>
        <begin position="208"/>
        <end position="231"/>
    </location>
</feature>
<reference evidence="3 4" key="1">
    <citation type="submission" date="2019-09" db="EMBL/GenBank/DDBJ databases">
        <title>Bifidobacterium canis sp. nov., isolated from the digestive tract of German Shepherd dog puppy.</title>
        <authorList>
            <person name="Bunesova V."/>
        </authorList>
    </citation>
    <scope>NUCLEOTIDE SEQUENCE [LARGE SCALE GENOMIC DNA]</scope>
    <source>
        <strain evidence="3 4">GSD1FS</strain>
    </source>
</reference>
<comment type="caution">
    <text evidence="3">The sequence shown here is derived from an EMBL/GenBank/DDBJ whole genome shotgun (WGS) entry which is preliminary data.</text>
</comment>
<dbReference type="Pfam" id="PF02632">
    <property type="entry name" value="BioY"/>
    <property type="match status" value="2"/>
</dbReference>
<evidence type="ECO:0000313" key="3">
    <source>
        <dbReference type="EMBL" id="MUH59597.1"/>
    </source>
</evidence>
<feature type="transmembrane region" description="Helical" evidence="2">
    <location>
        <begin position="72"/>
        <end position="89"/>
    </location>
</feature>
<dbReference type="PANTHER" id="PTHR34295:SF1">
    <property type="entry name" value="BIOTIN TRANSPORTER BIOY"/>
    <property type="match status" value="1"/>
</dbReference>
<keyword evidence="2" id="KW-0472">Membrane</keyword>
<evidence type="ECO:0000256" key="2">
    <source>
        <dbReference type="SAM" id="Phobius"/>
    </source>
</evidence>
<dbReference type="GO" id="GO:0015225">
    <property type="term" value="F:biotin transmembrane transporter activity"/>
    <property type="evidence" value="ECO:0007669"/>
    <property type="project" value="InterPro"/>
</dbReference>
<sequence>MRETLLTATRSMSRRALLRAVLPSIIVTALLCGATAVGKIPVPGTPVPITLQTFVLMLAALTLGWQRAGAGAIMYLGLGAAGVPVFAGGGSTLTLIGPSGGFLIGFLPSVIVASVLAGKHAPTASAHKSDSPAVYHATATVNPQVEPARNCAEPCAESAVLGASSFGTTLDSTPRTTWRHAVYALRCGITSHPIAHAVWRYALRALRYATACTFGFLIVGYFFGAAFQSTVTGMPLSVTAASTLAFVPGDLLKIALASLLAAAASYSASSVA</sequence>
<dbReference type="EMBL" id="WNLP01000003">
    <property type="protein sequence ID" value="MUH59597.1"/>
    <property type="molecule type" value="Genomic_DNA"/>
</dbReference>
<dbReference type="Gene3D" id="1.10.1760.20">
    <property type="match status" value="2"/>
</dbReference>
<dbReference type="GO" id="GO:0005886">
    <property type="term" value="C:plasma membrane"/>
    <property type="evidence" value="ECO:0007669"/>
    <property type="project" value="InterPro"/>
</dbReference>
<evidence type="ECO:0000256" key="1">
    <source>
        <dbReference type="ARBA" id="ARBA00010692"/>
    </source>
</evidence>